<geneLocation type="plasmid" evidence="2">
    <name>pbeh3</name>
</geneLocation>
<accession>A0A1X7GNG6</accession>
<dbReference type="RefSeq" id="WP_046218290.1">
    <property type="nucleotide sequence ID" value="NZ_CP015325.1"/>
</dbReference>
<evidence type="ECO:0000313" key="1">
    <source>
        <dbReference type="EMBL" id="AWG44670.1"/>
    </source>
</evidence>
<dbReference type="Proteomes" id="UP000036202">
    <property type="component" value="Plasmid pbeh3"/>
</dbReference>
<accession>A0A2S1LZY1</accession>
<keyword evidence="1" id="KW-0614">Plasmid</keyword>
<evidence type="ECO:0000313" key="2">
    <source>
        <dbReference type="Proteomes" id="UP000036202"/>
    </source>
</evidence>
<dbReference type="SUPFAM" id="SSF160631">
    <property type="entry name" value="SMI1/KNR4-like"/>
    <property type="match status" value="1"/>
</dbReference>
<dbReference type="InterPro" id="IPR018958">
    <property type="entry name" value="Knr4/Smi1-like_dom"/>
</dbReference>
<dbReference type="EMBL" id="CP015325">
    <property type="protein sequence ID" value="AWG44670.1"/>
    <property type="molecule type" value="Genomic_DNA"/>
</dbReference>
<dbReference type="KEGG" id="beo:BEH_25255"/>
<gene>
    <name evidence="1" type="ORF">BEH_25255</name>
</gene>
<dbReference type="SMART" id="SM00860">
    <property type="entry name" value="SMI1_KNR4"/>
    <property type="match status" value="1"/>
</dbReference>
<name>A0A1X7GNG6_9BACI</name>
<reference evidence="1 2" key="1">
    <citation type="journal article" date="2015" name="PLoS ONE">
        <title>Genome Sequence of Bacillus endophyticus and Analysis of Its Companion Mechanism in the Ketogulonigenium vulgare-Bacillus Strain Consortium.</title>
        <authorList>
            <person name="Jia N."/>
            <person name="Du J."/>
            <person name="Ding M.Z."/>
            <person name="Gao F."/>
            <person name="Yuan Y.J."/>
        </authorList>
    </citation>
    <scope>NUCLEOTIDE SEQUENCE [LARGE SCALE GENOMIC DNA]</scope>
    <source>
        <strain evidence="1 2">Hbe603</strain>
        <plasmid evidence="2">pbeh3</plasmid>
    </source>
</reference>
<sequence>MKASYYTGRDFWKKNSAWSYEPLKERVIQEAENQLKVQLPPSYISLLKEQNGGEVHYSYFNNSINMYFMEGIDIDSEGRRLGILSSKYWIELLGLPPHIVLLWGDFHHYIALNYKNGSTNPSVVYLWERHMENRRWGTLQLAPDFDEFLSKLHRGRKEGKPFNTTCSF</sequence>
<dbReference type="GeneID" id="93704208"/>
<dbReference type="OrthoDB" id="8657476at2"/>
<organism evidence="1 2">
    <name type="scientific">Priestia filamentosa</name>
    <dbReference type="NCBI Taxonomy" id="1402861"/>
    <lineage>
        <taxon>Bacteria</taxon>
        <taxon>Bacillati</taxon>
        <taxon>Bacillota</taxon>
        <taxon>Bacilli</taxon>
        <taxon>Bacillales</taxon>
        <taxon>Bacillaceae</taxon>
        <taxon>Priestia</taxon>
    </lineage>
</organism>
<dbReference type="Pfam" id="PF09346">
    <property type="entry name" value="SMI1_KNR4"/>
    <property type="match status" value="1"/>
</dbReference>
<dbReference type="Gene3D" id="3.40.1580.10">
    <property type="entry name" value="SMI1/KNR4-like"/>
    <property type="match status" value="1"/>
</dbReference>
<dbReference type="InterPro" id="IPR037883">
    <property type="entry name" value="Knr4/Smi1-like_sf"/>
</dbReference>
<proteinExistence type="predicted"/>
<keyword evidence="2" id="KW-1185">Reference proteome</keyword>
<protein>
    <submittedName>
        <fullName evidence="1">Uncharacterized protein</fullName>
    </submittedName>
</protein>
<dbReference type="AlphaFoldDB" id="A0A1X7GNG6"/>